<dbReference type="AlphaFoldDB" id="A0A6A6DY98"/>
<feature type="transmembrane region" description="Helical" evidence="1">
    <location>
        <begin position="28"/>
        <end position="50"/>
    </location>
</feature>
<dbReference type="OrthoDB" id="3254104at2759"/>
<reference evidence="2" key="1">
    <citation type="journal article" date="2020" name="Stud. Mycol.">
        <title>101 Dothideomycetes genomes: a test case for predicting lifestyles and emergence of pathogens.</title>
        <authorList>
            <person name="Haridas S."/>
            <person name="Albert R."/>
            <person name="Binder M."/>
            <person name="Bloem J."/>
            <person name="Labutti K."/>
            <person name="Salamov A."/>
            <person name="Andreopoulos B."/>
            <person name="Baker S."/>
            <person name="Barry K."/>
            <person name="Bills G."/>
            <person name="Bluhm B."/>
            <person name="Cannon C."/>
            <person name="Castanera R."/>
            <person name="Culley D."/>
            <person name="Daum C."/>
            <person name="Ezra D."/>
            <person name="Gonzalez J."/>
            <person name="Henrissat B."/>
            <person name="Kuo A."/>
            <person name="Liang C."/>
            <person name="Lipzen A."/>
            <person name="Lutzoni F."/>
            <person name="Magnuson J."/>
            <person name="Mondo S."/>
            <person name="Nolan M."/>
            <person name="Ohm R."/>
            <person name="Pangilinan J."/>
            <person name="Park H.-J."/>
            <person name="Ramirez L."/>
            <person name="Alfaro M."/>
            <person name="Sun H."/>
            <person name="Tritt A."/>
            <person name="Yoshinaga Y."/>
            <person name="Zwiers L.-H."/>
            <person name="Turgeon B."/>
            <person name="Goodwin S."/>
            <person name="Spatafora J."/>
            <person name="Crous P."/>
            <person name="Grigoriev I."/>
        </authorList>
    </citation>
    <scope>NUCLEOTIDE SEQUENCE</scope>
    <source>
        <strain evidence="2">CBS 207.26</strain>
    </source>
</reference>
<evidence type="ECO:0000313" key="3">
    <source>
        <dbReference type="Proteomes" id="UP000800200"/>
    </source>
</evidence>
<feature type="transmembrane region" description="Helical" evidence="1">
    <location>
        <begin position="141"/>
        <end position="162"/>
    </location>
</feature>
<keyword evidence="1" id="KW-0472">Membrane</keyword>
<protein>
    <submittedName>
        <fullName evidence="2">Uncharacterized protein</fullName>
    </submittedName>
</protein>
<gene>
    <name evidence="2" type="ORF">K469DRAFT_586050</name>
</gene>
<feature type="transmembrane region" description="Helical" evidence="1">
    <location>
        <begin position="109"/>
        <end position="129"/>
    </location>
</feature>
<organism evidence="2 3">
    <name type="scientific">Zopfia rhizophila CBS 207.26</name>
    <dbReference type="NCBI Taxonomy" id="1314779"/>
    <lineage>
        <taxon>Eukaryota</taxon>
        <taxon>Fungi</taxon>
        <taxon>Dikarya</taxon>
        <taxon>Ascomycota</taxon>
        <taxon>Pezizomycotina</taxon>
        <taxon>Dothideomycetes</taxon>
        <taxon>Dothideomycetes incertae sedis</taxon>
        <taxon>Zopfiaceae</taxon>
        <taxon>Zopfia</taxon>
    </lineage>
</organism>
<keyword evidence="3" id="KW-1185">Reference proteome</keyword>
<evidence type="ECO:0000313" key="2">
    <source>
        <dbReference type="EMBL" id="KAF2182606.1"/>
    </source>
</evidence>
<evidence type="ECO:0000256" key="1">
    <source>
        <dbReference type="SAM" id="Phobius"/>
    </source>
</evidence>
<feature type="transmembrane region" description="Helical" evidence="1">
    <location>
        <begin position="77"/>
        <end position="97"/>
    </location>
</feature>
<dbReference type="Proteomes" id="UP000800200">
    <property type="component" value="Unassembled WGS sequence"/>
</dbReference>
<dbReference type="EMBL" id="ML994647">
    <property type="protein sequence ID" value="KAF2182606.1"/>
    <property type="molecule type" value="Genomic_DNA"/>
</dbReference>
<keyword evidence="1" id="KW-1133">Transmembrane helix</keyword>
<accession>A0A6A6DY98</accession>
<sequence length="189" mass="20873">MPPVQEAPSKEARYNDLIVQSYKVPEGFNLFAVFSLWILLAGFVVFPATFPSIQNSSSLGSSTPGKVVQHAVQNVPLLVFAIICFVLGAVGICWLWRKRRREYIWLMDKLFLPGCLNSLAGFITTLVNVKFARNGHWSKPALATSVATGACVLILATLYGVYKLVVVPRHIEIPEIPEKKDVPSDKSTV</sequence>
<proteinExistence type="predicted"/>
<keyword evidence="1" id="KW-0812">Transmembrane</keyword>
<name>A0A6A6DY98_9PEZI</name>